<dbReference type="Pfam" id="PF04552">
    <property type="entry name" value="Sigma54_DBD"/>
    <property type="match status" value="1"/>
</dbReference>
<dbReference type="RefSeq" id="WP_114917599.1">
    <property type="nucleotide sequence ID" value="NZ_CP024848.1"/>
</dbReference>
<keyword evidence="6" id="KW-0731">Sigma factor</keyword>
<keyword evidence="5" id="KW-0805">Transcription regulation</keyword>
<dbReference type="AlphaFoldDB" id="A0A345PJY3"/>
<keyword evidence="8" id="KW-0804">Transcription</keyword>
<dbReference type="PANTHER" id="PTHR32248:SF4">
    <property type="entry name" value="RNA POLYMERASE SIGMA-54 FACTOR"/>
    <property type="match status" value="1"/>
</dbReference>
<dbReference type="Gene3D" id="1.10.10.60">
    <property type="entry name" value="Homeodomain-like"/>
    <property type="match status" value="1"/>
</dbReference>
<dbReference type="PIRSF" id="PIRSF000774">
    <property type="entry name" value="RpoN"/>
    <property type="match status" value="1"/>
</dbReference>
<reference evidence="12" key="1">
    <citation type="submission" date="2017-11" db="EMBL/GenBank/DDBJ databases">
        <authorList>
            <person name="Zhu W."/>
        </authorList>
    </citation>
    <scope>NUCLEOTIDE SEQUENCE [LARGE SCALE GENOMIC DNA]</scope>
    <source>
        <strain evidence="12">160</strain>
    </source>
</reference>
<evidence type="ECO:0000256" key="8">
    <source>
        <dbReference type="ARBA" id="ARBA00023163"/>
    </source>
</evidence>
<feature type="domain" description="RNA polymerase sigma factor 54 DNA-binding" evidence="9">
    <location>
        <begin position="274"/>
        <end position="431"/>
    </location>
</feature>
<evidence type="ECO:0000256" key="2">
    <source>
        <dbReference type="ARBA" id="ARBA00022478"/>
    </source>
</evidence>
<dbReference type="PROSITE" id="PS00718">
    <property type="entry name" value="SIGMA54_2"/>
    <property type="match status" value="1"/>
</dbReference>
<evidence type="ECO:0000259" key="9">
    <source>
        <dbReference type="Pfam" id="PF04552"/>
    </source>
</evidence>
<keyword evidence="12" id="KW-1185">Reference proteome</keyword>
<dbReference type="InterPro" id="IPR007634">
    <property type="entry name" value="RNA_pol_sigma_54_DNA-bd"/>
</dbReference>
<dbReference type="NCBIfam" id="TIGR02395">
    <property type="entry name" value="rpoN_sigma"/>
    <property type="match status" value="1"/>
</dbReference>
<evidence type="ECO:0000256" key="7">
    <source>
        <dbReference type="ARBA" id="ARBA00023125"/>
    </source>
</evidence>
<keyword evidence="7" id="KW-0238">DNA-binding</keyword>
<protein>
    <submittedName>
        <fullName evidence="11">RNA polymerase sigma-54 factor</fullName>
    </submittedName>
</protein>
<feature type="domain" description="RNA polymerase sigma factor 54 core-binding" evidence="10">
    <location>
        <begin position="81"/>
        <end position="262"/>
    </location>
</feature>
<evidence type="ECO:0000313" key="11">
    <source>
        <dbReference type="EMBL" id="AXI10313.1"/>
    </source>
</evidence>
<keyword evidence="4" id="KW-0548">Nucleotidyltransferase</keyword>
<proteinExistence type="inferred from homology"/>
<evidence type="ECO:0000256" key="4">
    <source>
        <dbReference type="ARBA" id="ARBA00022695"/>
    </source>
</evidence>
<dbReference type="Pfam" id="PF00309">
    <property type="entry name" value="Sigma54_AID"/>
    <property type="match status" value="1"/>
</dbReference>
<dbReference type="Proteomes" id="UP000253908">
    <property type="component" value="Chromosome"/>
</dbReference>
<dbReference type="GO" id="GO:0016779">
    <property type="term" value="F:nucleotidyltransferase activity"/>
    <property type="evidence" value="ECO:0007669"/>
    <property type="project" value="UniProtKB-KW"/>
</dbReference>
<dbReference type="InterPro" id="IPR000394">
    <property type="entry name" value="RNA_pol_sigma_54"/>
</dbReference>
<dbReference type="Gene3D" id="1.10.10.1330">
    <property type="entry name" value="RNA polymerase sigma-54 factor, core-binding domain"/>
    <property type="match status" value="1"/>
</dbReference>
<evidence type="ECO:0000256" key="5">
    <source>
        <dbReference type="ARBA" id="ARBA00023015"/>
    </source>
</evidence>
<evidence type="ECO:0000259" key="10">
    <source>
        <dbReference type="Pfam" id="PF04963"/>
    </source>
</evidence>
<dbReference type="PRINTS" id="PR00045">
    <property type="entry name" value="SIGMA54FCT"/>
</dbReference>
<name>A0A345PJY3_9BACI</name>
<dbReference type="PROSITE" id="PS00717">
    <property type="entry name" value="SIGMA54_1"/>
    <property type="match status" value="1"/>
</dbReference>
<dbReference type="GO" id="GO:0003677">
    <property type="term" value="F:DNA binding"/>
    <property type="evidence" value="ECO:0007669"/>
    <property type="project" value="UniProtKB-KW"/>
</dbReference>
<dbReference type="InterPro" id="IPR007046">
    <property type="entry name" value="RNA_pol_sigma_54_core-bd"/>
</dbReference>
<evidence type="ECO:0000256" key="3">
    <source>
        <dbReference type="ARBA" id="ARBA00022679"/>
    </source>
</evidence>
<dbReference type="InterPro" id="IPR038709">
    <property type="entry name" value="RpoN_core-bd_sf"/>
</dbReference>
<dbReference type="GO" id="GO:0006352">
    <property type="term" value="P:DNA-templated transcription initiation"/>
    <property type="evidence" value="ECO:0007669"/>
    <property type="project" value="InterPro"/>
</dbReference>
<dbReference type="PANTHER" id="PTHR32248">
    <property type="entry name" value="RNA POLYMERASE SIGMA-54 FACTOR"/>
    <property type="match status" value="1"/>
</dbReference>
<comment type="similarity">
    <text evidence="1">Belongs to the sigma-54 factor family.</text>
</comment>
<evidence type="ECO:0000313" key="12">
    <source>
        <dbReference type="Proteomes" id="UP000253908"/>
    </source>
</evidence>
<accession>A0A345PJY3</accession>
<dbReference type="GO" id="GO:0016987">
    <property type="term" value="F:sigma factor activity"/>
    <property type="evidence" value="ECO:0007669"/>
    <property type="project" value="UniProtKB-KW"/>
</dbReference>
<dbReference type="KEGG" id="ocn:CUC15_15845"/>
<evidence type="ECO:0000256" key="1">
    <source>
        <dbReference type="ARBA" id="ARBA00008798"/>
    </source>
</evidence>
<organism evidence="11 12">
    <name type="scientific">Oceanobacillus zhaokaii</name>
    <dbReference type="NCBI Taxonomy" id="2052660"/>
    <lineage>
        <taxon>Bacteria</taxon>
        <taxon>Bacillati</taxon>
        <taxon>Bacillota</taxon>
        <taxon>Bacilli</taxon>
        <taxon>Bacillales</taxon>
        <taxon>Bacillaceae</taxon>
        <taxon>Oceanobacillus</taxon>
    </lineage>
</organism>
<dbReference type="EMBL" id="CP024848">
    <property type="protein sequence ID" value="AXI10313.1"/>
    <property type="molecule type" value="Genomic_DNA"/>
</dbReference>
<keyword evidence="3" id="KW-0808">Transferase</keyword>
<dbReference type="PROSITE" id="PS50044">
    <property type="entry name" value="SIGMA54_3"/>
    <property type="match status" value="1"/>
</dbReference>
<keyword evidence="2" id="KW-0240">DNA-directed RNA polymerase</keyword>
<dbReference type="OrthoDB" id="9814402at2"/>
<evidence type="ECO:0000256" key="6">
    <source>
        <dbReference type="ARBA" id="ARBA00023082"/>
    </source>
</evidence>
<dbReference type="GO" id="GO:0001216">
    <property type="term" value="F:DNA-binding transcription activator activity"/>
    <property type="evidence" value="ECO:0007669"/>
    <property type="project" value="InterPro"/>
</dbReference>
<gene>
    <name evidence="11" type="primary">rpoN</name>
    <name evidence="11" type="ORF">CUC15_15845</name>
</gene>
<sequence>MELVLQQKQKLNLMMTVELRQAISLLQYSTIDLYQFIREQELENPLIELVEREDKQLPFDGNMRSGGSDYSKNNPIDFLAAEDKDERKKLIEQVRWLDIEEWECNILIYLVNNLDANGYLPLNATEISSLLRIDEETVQHGIALLQQLEPIGVGARNFSECLLLQLKYHYPEEKVTEQIIMHHLENLANKKWQAIASTLKISLSEVKSAFDLIRTLNPRPCILDSRETEYLFPDIIIEKNAGKLDVYLNDGYLPKINFNNQYTDGLHDKNDLNFVQDKYRSFQMLVNSIEQRRNTILKITQAVLKKQAAFFTDGLTALQPLTLKEIADEINMHESTVSRATSNKTIQTPEGTIDFRIFFTSKIETADGNSTSQTKVKLLLEEFIREENKYKPHSDQKIADHFKTKKGITISRRTVAKYREELNIPSSSKRKEIRI</sequence>
<dbReference type="Pfam" id="PF04963">
    <property type="entry name" value="Sigma54_CBD"/>
    <property type="match status" value="1"/>
</dbReference>
<dbReference type="GO" id="GO:0000428">
    <property type="term" value="C:DNA-directed RNA polymerase complex"/>
    <property type="evidence" value="ECO:0007669"/>
    <property type="project" value="UniProtKB-KW"/>
</dbReference>